<dbReference type="EMBL" id="WMZJ01000006">
    <property type="protein sequence ID" value="MTS55011.1"/>
    <property type="molecule type" value="Genomic_DNA"/>
</dbReference>
<evidence type="ECO:0000313" key="4">
    <source>
        <dbReference type="Proteomes" id="UP000441330"/>
    </source>
</evidence>
<feature type="compositionally biased region" description="Low complexity" evidence="1">
    <location>
        <begin position="107"/>
        <end position="118"/>
    </location>
</feature>
<feature type="signal peptide" evidence="2">
    <location>
        <begin position="1"/>
        <end position="23"/>
    </location>
</feature>
<feature type="compositionally biased region" description="Basic and acidic residues" evidence="1">
    <location>
        <begin position="142"/>
        <end position="161"/>
    </location>
</feature>
<sequence length="161" mass="16987">MKKVLLSSAVVLSAVAATSVVFASTLANSKDNPNNRFGSYYAQTYLGLGKKVEAPSKPTQVTPATPEKPATPATPEKPATPKKPVAVVQVQQPKGDKKDGVLQEVSTPVAPKKPVAVTAKKDLPSEENVTGTTNSRYGSASQEEKTAKDGKKYETFKAVET</sequence>
<proteinExistence type="predicted"/>
<organism evidence="3 4">
    <name type="scientific">Streptococcus parasanguinis</name>
    <dbReference type="NCBI Taxonomy" id="1318"/>
    <lineage>
        <taxon>Bacteria</taxon>
        <taxon>Bacillati</taxon>
        <taxon>Bacillota</taxon>
        <taxon>Bacilli</taxon>
        <taxon>Lactobacillales</taxon>
        <taxon>Streptococcaceae</taxon>
        <taxon>Streptococcus</taxon>
    </lineage>
</organism>
<dbReference type="AlphaFoldDB" id="A0A7X2X5C2"/>
<evidence type="ECO:0000256" key="1">
    <source>
        <dbReference type="SAM" id="MobiDB-lite"/>
    </source>
</evidence>
<feature type="compositionally biased region" description="Low complexity" evidence="1">
    <location>
        <begin position="61"/>
        <end position="93"/>
    </location>
</feature>
<protein>
    <submittedName>
        <fullName evidence="3">Uncharacterized protein</fullName>
    </submittedName>
</protein>
<feature type="compositionally biased region" description="Polar residues" evidence="1">
    <location>
        <begin position="127"/>
        <end position="141"/>
    </location>
</feature>
<name>A0A7X2X5C2_STRPA</name>
<reference evidence="3 4" key="1">
    <citation type="journal article" date="2019" name="Nat. Med.">
        <title>A library of human gut bacterial isolates paired with longitudinal multiomics data enables mechanistic microbiome research.</title>
        <authorList>
            <person name="Poyet M."/>
            <person name="Groussin M."/>
            <person name="Gibbons S.M."/>
            <person name="Avila-Pacheco J."/>
            <person name="Jiang X."/>
            <person name="Kearney S.M."/>
            <person name="Perrotta A.R."/>
            <person name="Berdy B."/>
            <person name="Zhao S."/>
            <person name="Lieberman T.D."/>
            <person name="Swanson P.K."/>
            <person name="Smith M."/>
            <person name="Roesemann S."/>
            <person name="Alexander J.E."/>
            <person name="Rich S.A."/>
            <person name="Livny J."/>
            <person name="Vlamakis H."/>
            <person name="Clish C."/>
            <person name="Bullock K."/>
            <person name="Deik A."/>
            <person name="Scott J."/>
            <person name="Pierce K.A."/>
            <person name="Xavier R.J."/>
            <person name="Alm E.J."/>
        </authorList>
    </citation>
    <scope>NUCLEOTIDE SEQUENCE [LARGE SCALE GENOMIC DNA]</scope>
    <source>
        <strain evidence="3 4">BIOML-A1</strain>
    </source>
</reference>
<evidence type="ECO:0000313" key="3">
    <source>
        <dbReference type="EMBL" id="MTS55011.1"/>
    </source>
</evidence>
<feature type="region of interest" description="Disordered" evidence="1">
    <location>
        <begin position="52"/>
        <end position="161"/>
    </location>
</feature>
<gene>
    <name evidence="3" type="ORF">GMC94_09115</name>
</gene>
<evidence type="ECO:0000256" key="2">
    <source>
        <dbReference type="SAM" id="SignalP"/>
    </source>
</evidence>
<comment type="caution">
    <text evidence="3">The sequence shown here is derived from an EMBL/GenBank/DDBJ whole genome shotgun (WGS) entry which is preliminary data.</text>
</comment>
<keyword evidence="2" id="KW-0732">Signal</keyword>
<accession>A0A7X2X5C2</accession>
<dbReference type="Proteomes" id="UP000441330">
    <property type="component" value="Unassembled WGS sequence"/>
</dbReference>
<dbReference type="RefSeq" id="WP_129824736.1">
    <property type="nucleotide sequence ID" value="NZ_RCYS01000006.1"/>
</dbReference>
<feature type="chain" id="PRO_5030541279" evidence="2">
    <location>
        <begin position="24"/>
        <end position="161"/>
    </location>
</feature>